<evidence type="ECO:0000256" key="3">
    <source>
        <dbReference type="ARBA" id="ARBA00010883"/>
    </source>
</evidence>
<dbReference type="KEGG" id="aten:116295487"/>
<dbReference type="Gene3D" id="3.30.1520.10">
    <property type="entry name" value="Phox-like domain"/>
    <property type="match status" value="1"/>
</dbReference>
<dbReference type="SUPFAM" id="SSF64268">
    <property type="entry name" value="PX domain"/>
    <property type="match status" value="1"/>
</dbReference>
<gene>
    <name evidence="14" type="primary">LOC116295487</name>
</gene>
<dbReference type="GO" id="GO:1901981">
    <property type="term" value="F:phosphatidylinositol phosphate binding"/>
    <property type="evidence" value="ECO:0007669"/>
    <property type="project" value="TreeGrafter"/>
</dbReference>
<keyword evidence="5" id="KW-0963">Cytoplasm</keyword>
<evidence type="ECO:0000256" key="6">
    <source>
        <dbReference type="ARBA" id="ARBA00022753"/>
    </source>
</evidence>
<keyword evidence="9" id="KW-0472">Membrane</keyword>
<evidence type="ECO:0000256" key="5">
    <source>
        <dbReference type="ARBA" id="ARBA00022490"/>
    </source>
</evidence>
<reference evidence="14" key="1">
    <citation type="submission" date="2025-08" db="UniProtKB">
        <authorList>
            <consortium name="RefSeq"/>
        </authorList>
    </citation>
    <scope>IDENTIFICATION</scope>
    <source>
        <tissue evidence="14">Tentacle</tissue>
    </source>
</reference>
<evidence type="ECO:0000256" key="8">
    <source>
        <dbReference type="ARBA" id="ARBA00023121"/>
    </source>
</evidence>
<dbReference type="GO" id="GO:0005768">
    <property type="term" value="C:endosome"/>
    <property type="evidence" value="ECO:0007669"/>
    <property type="project" value="UniProtKB-SubCell"/>
</dbReference>
<organism evidence="13 14">
    <name type="scientific">Actinia tenebrosa</name>
    <name type="common">Australian red waratah sea anemone</name>
    <dbReference type="NCBI Taxonomy" id="6105"/>
    <lineage>
        <taxon>Eukaryota</taxon>
        <taxon>Metazoa</taxon>
        <taxon>Cnidaria</taxon>
        <taxon>Anthozoa</taxon>
        <taxon>Hexacorallia</taxon>
        <taxon>Actiniaria</taxon>
        <taxon>Actiniidae</taxon>
        <taxon>Actinia</taxon>
    </lineage>
</organism>
<protein>
    <submittedName>
        <fullName evidence="14">Uncharacterized protein LOC116295487</fullName>
    </submittedName>
</protein>
<evidence type="ECO:0000256" key="1">
    <source>
        <dbReference type="ARBA" id="ARBA00004177"/>
    </source>
</evidence>
<dbReference type="SMART" id="SM00312">
    <property type="entry name" value="PX"/>
    <property type="match status" value="1"/>
</dbReference>
<dbReference type="Pfam" id="PF00787">
    <property type="entry name" value="PX"/>
    <property type="match status" value="1"/>
</dbReference>
<dbReference type="GO" id="GO:0006886">
    <property type="term" value="P:intracellular protein transport"/>
    <property type="evidence" value="ECO:0007669"/>
    <property type="project" value="InterPro"/>
</dbReference>
<sequence>MIRDHVSSPGFGSSCLDVDVKNPRTHIDRGKALYTDYEIEVKTNHPSFPLLYSKTRRRYSEFVWLRNQLGLNDVLMHAAPRLPGKQLIGRFKESFLQERSEGLKIFLKRLAAEHSYLQEPSLQLFLQTNLSTSQMDHYMKTRTTGAIRSLIMMLHTKGLKKRERKISTKQQSNEYPPTKKNLRQHAGGRGWSSRYGDGYYNLPFGYRDETDFDEKDVRQRSSTLNAGALPGGRLTLPTIPGSMDESFPCSGSELTTTTDEEEDIDFRPLSASWHGSQHDQVDFILDDYEVIPIDIISKIEDEHKAEISDLGYLDLTTTTDQLNSYSNEQACFDF</sequence>
<keyword evidence="7" id="KW-0653">Protein transport</keyword>
<dbReference type="PANTHER" id="PTHR46209:SF3">
    <property type="entry name" value="PX DOMAIN-CONTAINING PROTEIN"/>
    <property type="match status" value="1"/>
</dbReference>
<feature type="domain" description="PX" evidence="12">
    <location>
        <begin position="15"/>
        <end position="133"/>
    </location>
</feature>
<dbReference type="AlphaFoldDB" id="A0A6P8HUX0"/>
<keyword evidence="13" id="KW-1185">Reference proteome</keyword>
<dbReference type="InterPro" id="IPR036871">
    <property type="entry name" value="PX_dom_sf"/>
</dbReference>
<dbReference type="PANTHER" id="PTHR46209">
    <property type="entry name" value="PX DOMAIN-CONTAINING PROTEIN"/>
    <property type="match status" value="1"/>
</dbReference>
<dbReference type="OrthoDB" id="5227681at2759"/>
<accession>A0A6P8HUX0</accession>
<evidence type="ECO:0000256" key="2">
    <source>
        <dbReference type="ARBA" id="ARBA00004496"/>
    </source>
</evidence>
<dbReference type="InterPro" id="IPR043544">
    <property type="entry name" value="SNX10/11"/>
</dbReference>
<dbReference type="PROSITE" id="PS50195">
    <property type="entry name" value="PX"/>
    <property type="match status" value="1"/>
</dbReference>
<name>A0A6P8HUX0_ACTTE</name>
<evidence type="ECO:0000256" key="10">
    <source>
        <dbReference type="ARBA" id="ARBA00029433"/>
    </source>
</evidence>
<keyword evidence="8" id="KW-0446">Lipid-binding</keyword>
<evidence type="ECO:0000256" key="4">
    <source>
        <dbReference type="ARBA" id="ARBA00022448"/>
    </source>
</evidence>
<dbReference type="GeneID" id="116295487"/>
<keyword evidence="4" id="KW-0813">Transport</keyword>
<proteinExistence type="inferred from homology"/>
<evidence type="ECO:0000313" key="13">
    <source>
        <dbReference type="Proteomes" id="UP000515163"/>
    </source>
</evidence>
<keyword evidence="6" id="KW-0967">Endosome</keyword>
<evidence type="ECO:0000256" key="11">
    <source>
        <dbReference type="SAM" id="MobiDB-lite"/>
    </source>
</evidence>
<evidence type="ECO:0000313" key="14">
    <source>
        <dbReference type="RefSeq" id="XP_031559171.1"/>
    </source>
</evidence>
<evidence type="ECO:0000256" key="9">
    <source>
        <dbReference type="ARBA" id="ARBA00023136"/>
    </source>
</evidence>
<evidence type="ECO:0000256" key="7">
    <source>
        <dbReference type="ARBA" id="ARBA00022927"/>
    </source>
</evidence>
<feature type="region of interest" description="Disordered" evidence="11">
    <location>
        <begin position="161"/>
        <end position="189"/>
    </location>
</feature>
<comment type="subcellular location">
    <subcellularLocation>
        <location evidence="2">Cytoplasm</location>
    </subcellularLocation>
    <subcellularLocation>
        <location evidence="10">Endomembrane system</location>
        <topology evidence="10">Peripheral membrane protein</topology>
        <orientation evidence="10">Cytoplasmic side</orientation>
    </subcellularLocation>
    <subcellularLocation>
        <location evidence="1">Endosome</location>
    </subcellularLocation>
</comment>
<dbReference type="RefSeq" id="XP_031559171.1">
    <property type="nucleotide sequence ID" value="XM_031703311.1"/>
</dbReference>
<dbReference type="Proteomes" id="UP000515163">
    <property type="component" value="Unplaced"/>
</dbReference>
<dbReference type="InterPro" id="IPR001683">
    <property type="entry name" value="PX_dom"/>
</dbReference>
<dbReference type="PROSITE" id="PS51257">
    <property type="entry name" value="PROKAR_LIPOPROTEIN"/>
    <property type="match status" value="1"/>
</dbReference>
<dbReference type="InParanoid" id="A0A6P8HUX0"/>
<dbReference type="GO" id="GO:0016050">
    <property type="term" value="P:vesicle organization"/>
    <property type="evidence" value="ECO:0007669"/>
    <property type="project" value="TreeGrafter"/>
</dbReference>
<evidence type="ECO:0000259" key="12">
    <source>
        <dbReference type="PROSITE" id="PS50195"/>
    </source>
</evidence>
<comment type="similarity">
    <text evidence="3">Belongs to the sorting nexin family.</text>
</comment>